<evidence type="ECO:0000313" key="2">
    <source>
        <dbReference type="Proteomes" id="UP000478052"/>
    </source>
</evidence>
<dbReference type="Proteomes" id="UP000478052">
    <property type="component" value="Unassembled WGS sequence"/>
</dbReference>
<organism evidence="1 2">
    <name type="scientific">Aphis craccivora</name>
    <name type="common">Cowpea aphid</name>
    <dbReference type="NCBI Taxonomy" id="307492"/>
    <lineage>
        <taxon>Eukaryota</taxon>
        <taxon>Metazoa</taxon>
        <taxon>Ecdysozoa</taxon>
        <taxon>Arthropoda</taxon>
        <taxon>Hexapoda</taxon>
        <taxon>Insecta</taxon>
        <taxon>Pterygota</taxon>
        <taxon>Neoptera</taxon>
        <taxon>Paraneoptera</taxon>
        <taxon>Hemiptera</taxon>
        <taxon>Sternorrhyncha</taxon>
        <taxon>Aphidomorpha</taxon>
        <taxon>Aphidoidea</taxon>
        <taxon>Aphididae</taxon>
        <taxon>Aphidini</taxon>
        <taxon>Aphis</taxon>
        <taxon>Aphis</taxon>
    </lineage>
</organism>
<dbReference type="EMBL" id="VUJU01006417">
    <property type="protein sequence ID" value="KAF0748586.1"/>
    <property type="molecule type" value="Genomic_DNA"/>
</dbReference>
<gene>
    <name evidence="1" type="ORF">FWK35_00019238</name>
</gene>
<dbReference type="AlphaFoldDB" id="A0A6G0Y3A8"/>
<reference evidence="1 2" key="1">
    <citation type="submission" date="2019-08" db="EMBL/GenBank/DDBJ databases">
        <title>Whole genome of Aphis craccivora.</title>
        <authorList>
            <person name="Voronova N.V."/>
            <person name="Shulinski R.S."/>
            <person name="Bandarenka Y.V."/>
            <person name="Zhorov D.G."/>
            <person name="Warner D."/>
        </authorList>
    </citation>
    <scope>NUCLEOTIDE SEQUENCE [LARGE SCALE GENOMIC DNA]</scope>
    <source>
        <strain evidence="1">180601</strain>
        <tissue evidence="1">Whole Body</tissue>
    </source>
</reference>
<name>A0A6G0Y3A8_APHCR</name>
<comment type="caution">
    <text evidence="1">The sequence shown here is derived from an EMBL/GenBank/DDBJ whole genome shotgun (WGS) entry which is preliminary data.</text>
</comment>
<protein>
    <submittedName>
        <fullName evidence="1">Zinc finger MYM-type protein 1-like</fullName>
    </submittedName>
</protein>
<sequence>MWRWRWRWWPPRDPVTTHVKTGSGLADEISNGLNIKDCRGQGFDNGANMAGVHNGVQAHIISKNYLAIVVPCAAHSFNLIGVHAVQTSPTNITFFVLNQIDYVNIALQTKNQTTDVAVKMLNGLIKSIQEIRENSFRKCLCEAKNMAKSLNISSSFTKKRKFVIERTTVESKDREDKSYESTEKLHLILISCLCFNLVL</sequence>
<evidence type="ECO:0000313" key="1">
    <source>
        <dbReference type="EMBL" id="KAF0748586.1"/>
    </source>
</evidence>
<dbReference type="PANTHER" id="PTHR45749:SF21">
    <property type="entry name" value="DUF4371 DOMAIN-CONTAINING PROTEIN"/>
    <property type="match status" value="1"/>
</dbReference>
<accession>A0A6G0Y3A8</accession>
<keyword evidence="2" id="KW-1185">Reference proteome</keyword>
<proteinExistence type="predicted"/>
<dbReference type="OrthoDB" id="6779073at2759"/>
<dbReference type="PANTHER" id="PTHR45749">
    <property type="match status" value="1"/>
</dbReference>